<keyword evidence="4" id="KW-1185">Reference proteome</keyword>
<dbReference type="SUPFAM" id="SSF47226">
    <property type="entry name" value="Histidine-containing phosphotransfer domain, HPT domain"/>
    <property type="match status" value="1"/>
</dbReference>
<sequence length="453" mass="50801">MLREQQPVLGYFIEEARDHVNTIEQGLVDIQNTLNNPEMVNEISQAAHWLTGRAGMLGLISIEHTSHRLEDCFKVLQEHPVQVDEKLTSLFLNVCNTLKVLLEDLCGSSQALSEETLNTRVSESAAEFQGLYEHLELLLKQNSTRLAKENTRTEVEITAEDIVSRLTEVIAWVDIPYVQEYSETTSKQSPPSGGFSKQHSFLGTVAKDYGDEFHPQVLQKVREMLQLFKKNKTPESRLHLQQCCQQLVEIGRRQNFPHWCRLCQAAANAIANPDNSYLTLAKIVVTEIKQAQELVLQGRETEIATSEQLIALLNLEQLELLQSEDFHQLVYVEQPTAEDKLDSNTDDCANNPGIIKLTDIITSLTELSDNCQKDTENSACTPVLLGDAQENTDMSDIDQNHQVGLAELNIPADLVPDKTCPQDKILEISTLSEIDFRDGGLADLGSFVNILSY</sequence>
<proteinExistence type="predicted"/>
<gene>
    <name evidence="3" type="ORF">NWP22_16455</name>
</gene>
<dbReference type="Gene3D" id="1.20.120.160">
    <property type="entry name" value="HPT domain"/>
    <property type="match status" value="1"/>
</dbReference>
<dbReference type="InterPro" id="IPR051315">
    <property type="entry name" value="Bact_Chemotaxis_CheA"/>
</dbReference>
<evidence type="ECO:0000313" key="3">
    <source>
        <dbReference type="EMBL" id="MDH6107433.1"/>
    </source>
</evidence>
<evidence type="ECO:0000313" key="4">
    <source>
        <dbReference type="Proteomes" id="UP001159386"/>
    </source>
</evidence>
<dbReference type="Proteomes" id="UP001159386">
    <property type="component" value="Unassembled WGS sequence"/>
</dbReference>
<dbReference type="EMBL" id="JANQDF010000170">
    <property type="protein sequence ID" value="MDH6107433.1"/>
    <property type="molecule type" value="Genomic_DNA"/>
</dbReference>
<reference evidence="3 4" key="1">
    <citation type="journal article" date="2023" name="J. Phycol.">
        <title>Chrysosporum ovalisporum is synonymous with the true-branching cyanobacterium Umezakia natans (Nostocales/Aphanizomenonaceae).</title>
        <authorList>
            <person name="McGregor G.B."/>
            <person name="Sendall B.C."/>
            <person name="Niiyama Y."/>
            <person name="Tuji A."/>
            <person name="Willis A."/>
        </authorList>
    </citation>
    <scope>NUCLEOTIDE SEQUENCE [LARGE SCALE GENOMIC DNA]</scope>
    <source>
        <strain evidence="3 4">CS-531</strain>
    </source>
</reference>
<feature type="domain" description="HPt" evidence="2">
    <location>
        <begin position="1"/>
        <end position="105"/>
    </location>
</feature>
<dbReference type="RefSeq" id="WP_280802115.1">
    <property type="nucleotide sequence ID" value="NZ_JANQDF010000170.1"/>
</dbReference>
<accession>A0ABT6KHU9</accession>
<dbReference type="Pfam" id="PF01627">
    <property type="entry name" value="Hpt"/>
    <property type="match status" value="1"/>
</dbReference>
<dbReference type="CDD" id="cd00088">
    <property type="entry name" value="HPT"/>
    <property type="match status" value="1"/>
</dbReference>
<dbReference type="InterPro" id="IPR008207">
    <property type="entry name" value="Sig_transdc_His_kin_Hpt_dom"/>
</dbReference>
<name>A0ABT6KHU9_9CYAN</name>
<dbReference type="PROSITE" id="PS50894">
    <property type="entry name" value="HPT"/>
    <property type="match status" value="1"/>
</dbReference>
<organism evidence="3 4">
    <name type="scientific">Anabaenopsis tanganyikae CS-531</name>
    <dbReference type="NCBI Taxonomy" id="2785304"/>
    <lineage>
        <taxon>Bacteria</taxon>
        <taxon>Bacillati</taxon>
        <taxon>Cyanobacteriota</taxon>
        <taxon>Cyanophyceae</taxon>
        <taxon>Nostocales</taxon>
        <taxon>Nodulariaceae</taxon>
        <taxon>Anabaenopsis</taxon>
        <taxon>Anabaenopsis tanganyikae</taxon>
    </lineage>
</organism>
<dbReference type="PANTHER" id="PTHR43395:SF1">
    <property type="entry name" value="CHEMOTAXIS PROTEIN CHEA"/>
    <property type="match status" value="1"/>
</dbReference>
<evidence type="ECO:0000256" key="1">
    <source>
        <dbReference type="PROSITE-ProRule" id="PRU00110"/>
    </source>
</evidence>
<dbReference type="SMART" id="SM00073">
    <property type="entry name" value="HPT"/>
    <property type="match status" value="1"/>
</dbReference>
<dbReference type="InterPro" id="IPR036641">
    <property type="entry name" value="HPT_dom_sf"/>
</dbReference>
<evidence type="ECO:0000259" key="2">
    <source>
        <dbReference type="PROSITE" id="PS50894"/>
    </source>
</evidence>
<protein>
    <submittedName>
        <fullName evidence="3">Hpt domain-containing protein</fullName>
    </submittedName>
</protein>
<comment type="caution">
    <text evidence="3">The sequence shown here is derived from an EMBL/GenBank/DDBJ whole genome shotgun (WGS) entry which is preliminary data.</text>
</comment>
<dbReference type="PANTHER" id="PTHR43395">
    <property type="entry name" value="SENSOR HISTIDINE KINASE CHEA"/>
    <property type="match status" value="1"/>
</dbReference>
<feature type="modified residue" description="Phosphohistidine" evidence="1">
    <location>
        <position position="48"/>
    </location>
</feature>
<keyword evidence="1" id="KW-0597">Phosphoprotein</keyword>